<comment type="function">
    <text evidence="8 9">Key enzyme in folate metabolism. Catalyzes an essential reaction for de novo glycine and purine synthesis, and for DNA precursor synthesis.</text>
</comment>
<dbReference type="EC" id="1.5.1.3" evidence="3 9"/>
<dbReference type="GO" id="GO:0046655">
    <property type="term" value="P:folic acid metabolic process"/>
    <property type="evidence" value="ECO:0007669"/>
    <property type="project" value="TreeGrafter"/>
</dbReference>
<dbReference type="GO" id="GO:0004146">
    <property type="term" value="F:dihydrofolate reductase activity"/>
    <property type="evidence" value="ECO:0007669"/>
    <property type="project" value="UniProtKB-EC"/>
</dbReference>
<organism evidence="12 13">
    <name type="scientific">Leifsonia poae</name>
    <dbReference type="NCBI Taxonomy" id="110933"/>
    <lineage>
        <taxon>Bacteria</taxon>
        <taxon>Bacillati</taxon>
        <taxon>Actinomycetota</taxon>
        <taxon>Actinomycetes</taxon>
        <taxon>Micrococcales</taxon>
        <taxon>Microbacteriaceae</taxon>
        <taxon>Leifsonia</taxon>
    </lineage>
</organism>
<dbReference type="Proteomes" id="UP001142372">
    <property type="component" value="Unassembled WGS sequence"/>
</dbReference>
<evidence type="ECO:0000313" key="12">
    <source>
        <dbReference type="EMBL" id="GLJ75642.1"/>
    </source>
</evidence>
<evidence type="ECO:0000256" key="6">
    <source>
        <dbReference type="ARBA" id="ARBA00022857"/>
    </source>
</evidence>
<evidence type="ECO:0000256" key="8">
    <source>
        <dbReference type="ARBA" id="ARBA00025067"/>
    </source>
</evidence>
<dbReference type="InterPro" id="IPR012259">
    <property type="entry name" value="DHFR"/>
</dbReference>
<dbReference type="GO" id="GO:0006730">
    <property type="term" value="P:one-carbon metabolic process"/>
    <property type="evidence" value="ECO:0007669"/>
    <property type="project" value="UniProtKB-KW"/>
</dbReference>
<comment type="pathway">
    <text evidence="1 9">Cofactor biosynthesis; tetrahydrofolate biosynthesis; 5,6,7,8-tetrahydrofolate from 7,8-dihydrofolate: step 1/1.</text>
</comment>
<evidence type="ECO:0000256" key="9">
    <source>
        <dbReference type="PIRNR" id="PIRNR000194"/>
    </source>
</evidence>
<evidence type="ECO:0000256" key="7">
    <source>
        <dbReference type="ARBA" id="ARBA00023002"/>
    </source>
</evidence>
<dbReference type="GO" id="GO:0005829">
    <property type="term" value="C:cytosol"/>
    <property type="evidence" value="ECO:0007669"/>
    <property type="project" value="TreeGrafter"/>
</dbReference>
<evidence type="ECO:0000259" key="11">
    <source>
        <dbReference type="PROSITE" id="PS51330"/>
    </source>
</evidence>
<accession>A0A9W6H954</accession>
<comment type="catalytic activity">
    <reaction evidence="9">
        <text>(6S)-5,6,7,8-tetrahydrofolate + NADP(+) = 7,8-dihydrofolate + NADPH + H(+)</text>
        <dbReference type="Rhea" id="RHEA:15009"/>
        <dbReference type="ChEBI" id="CHEBI:15378"/>
        <dbReference type="ChEBI" id="CHEBI:57451"/>
        <dbReference type="ChEBI" id="CHEBI:57453"/>
        <dbReference type="ChEBI" id="CHEBI:57783"/>
        <dbReference type="ChEBI" id="CHEBI:58349"/>
        <dbReference type="EC" id="1.5.1.3"/>
    </reaction>
</comment>
<dbReference type="CDD" id="cd00209">
    <property type="entry name" value="DHFR"/>
    <property type="match status" value="1"/>
</dbReference>
<feature type="domain" description="DHFR" evidence="11">
    <location>
        <begin position="2"/>
        <end position="166"/>
    </location>
</feature>
<dbReference type="FunFam" id="3.40.430.10:FF:000001">
    <property type="entry name" value="Dihydrofolate reductase"/>
    <property type="match status" value="1"/>
</dbReference>
<dbReference type="PROSITE" id="PS00075">
    <property type="entry name" value="DHFR_1"/>
    <property type="match status" value="1"/>
</dbReference>
<dbReference type="SUPFAM" id="SSF53597">
    <property type="entry name" value="Dihydrofolate reductase-like"/>
    <property type="match status" value="1"/>
</dbReference>
<gene>
    <name evidence="12" type="ORF">GCM10017584_12160</name>
</gene>
<evidence type="ECO:0000256" key="4">
    <source>
        <dbReference type="ARBA" id="ARBA00018886"/>
    </source>
</evidence>
<dbReference type="GO" id="GO:0046452">
    <property type="term" value="P:dihydrofolate metabolic process"/>
    <property type="evidence" value="ECO:0007669"/>
    <property type="project" value="TreeGrafter"/>
</dbReference>
<sequence length="166" mass="17704">MSLALIWAQANDRVIGAGGRMPWHLPEDLAHFRALTGSGAVIMGRKTWDSLPARFRPLPGRANIVVTRQSGYEATGATVVDSIEAAVAAAGPSTSSTTWVIGGAELYGLSLPAADRVEVTEIDLDVDGDTWAPPLGDEWSVSAIDPADGWHTAEGGLRYRFLTYVR</sequence>
<dbReference type="Gene3D" id="3.40.430.10">
    <property type="entry name" value="Dihydrofolate Reductase, subunit A"/>
    <property type="match status" value="1"/>
</dbReference>
<dbReference type="InterPro" id="IPR024072">
    <property type="entry name" value="DHFR-like_dom_sf"/>
</dbReference>
<dbReference type="InterPro" id="IPR001796">
    <property type="entry name" value="DHFR_dom"/>
</dbReference>
<dbReference type="PROSITE" id="PS51330">
    <property type="entry name" value="DHFR_2"/>
    <property type="match status" value="1"/>
</dbReference>
<reference evidence="12" key="1">
    <citation type="journal article" date="2014" name="Int. J. Syst. Evol. Microbiol.">
        <title>Complete genome sequence of Corynebacterium casei LMG S-19264T (=DSM 44701T), isolated from a smear-ripened cheese.</title>
        <authorList>
            <consortium name="US DOE Joint Genome Institute (JGI-PGF)"/>
            <person name="Walter F."/>
            <person name="Albersmeier A."/>
            <person name="Kalinowski J."/>
            <person name="Ruckert C."/>
        </authorList>
    </citation>
    <scope>NUCLEOTIDE SEQUENCE</scope>
    <source>
        <strain evidence="12">VKM Ac-1401</strain>
    </source>
</reference>
<evidence type="ECO:0000256" key="2">
    <source>
        <dbReference type="ARBA" id="ARBA00009539"/>
    </source>
</evidence>
<dbReference type="PIRSF" id="PIRSF000194">
    <property type="entry name" value="DHFR"/>
    <property type="match status" value="1"/>
</dbReference>
<dbReference type="PANTHER" id="PTHR48069:SF3">
    <property type="entry name" value="DIHYDROFOLATE REDUCTASE"/>
    <property type="match status" value="1"/>
</dbReference>
<dbReference type="GO" id="GO:0070401">
    <property type="term" value="F:NADP+ binding"/>
    <property type="evidence" value="ECO:0007669"/>
    <property type="project" value="UniProtKB-ARBA"/>
</dbReference>
<keyword evidence="7 9" id="KW-0560">Oxidoreductase</keyword>
<evidence type="ECO:0000256" key="10">
    <source>
        <dbReference type="RuleBase" id="RU004474"/>
    </source>
</evidence>
<dbReference type="RefSeq" id="WP_271176325.1">
    <property type="nucleotide sequence ID" value="NZ_BAAAJO010000003.1"/>
</dbReference>
<dbReference type="PRINTS" id="PR00070">
    <property type="entry name" value="DHFR"/>
</dbReference>
<dbReference type="AlphaFoldDB" id="A0A9W6H954"/>
<protein>
    <recommendedName>
        <fullName evidence="4 9">Dihydrofolate reductase</fullName>
        <ecNumber evidence="3 9">1.5.1.3</ecNumber>
    </recommendedName>
</protein>
<evidence type="ECO:0000256" key="3">
    <source>
        <dbReference type="ARBA" id="ARBA00012856"/>
    </source>
</evidence>
<dbReference type="EMBL" id="BSEN01000005">
    <property type="protein sequence ID" value="GLJ75642.1"/>
    <property type="molecule type" value="Genomic_DNA"/>
</dbReference>
<evidence type="ECO:0000256" key="1">
    <source>
        <dbReference type="ARBA" id="ARBA00004903"/>
    </source>
</evidence>
<keyword evidence="13" id="KW-1185">Reference proteome</keyword>
<evidence type="ECO:0000313" key="13">
    <source>
        <dbReference type="Proteomes" id="UP001142372"/>
    </source>
</evidence>
<reference evidence="12" key="2">
    <citation type="submission" date="2023-01" db="EMBL/GenBank/DDBJ databases">
        <authorList>
            <person name="Sun Q."/>
            <person name="Evtushenko L."/>
        </authorList>
    </citation>
    <scope>NUCLEOTIDE SEQUENCE</scope>
    <source>
        <strain evidence="12">VKM Ac-1401</strain>
    </source>
</reference>
<dbReference type="Pfam" id="PF00186">
    <property type="entry name" value="DHFR_1"/>
    <property type="match status" value="1"/>
</dbReference>
<name>A0A9W6H954_9MICO</name>
<comment type="similarity">
    <text evidence="2 9 10">Belongs to the dihydrofolate reductase family.</text>
</comment>
<dbReference type="GO" id="GO:0046654">
    <property type="term" value="P:tetrahydrofolate biosynthetic process"/>
    <property type="evidence" value="ECO:0007669"/>
    <property type="project" value="InterPro"/>
</dbReference>
<comment type="caution">
    <text evidence="12">The sequence shown here is derived from an EMBL/GenBank/DDBJ whole genome shotgun (WGS) entry which is preliminary data.</text>
</comment>
<evidence type="ECO:0000256" key="5">
    <source>
        <dbReference type="ARBA" id="ARBA00022563"/>
    </source>
</evidence>
<dbReference type="PANTHER" id="PTHR48069">
    <property type="entry name" value="DIHYDROFOLATE REDUCTASE"/>
    <property type="match status" value="1"/>
</dbReference>
<proteinExistence type="inferred from homology"/>
<keyword evidence="6 9" id="KW-0521">NADP</keyword>
<keyword evidence="5 9" id="KW-0554">One-carbon metabolism</keyword>
<dbReference type="InterPro" id="IPR017925">
    <property type="entry name" value="DHFR_CS"/>
</dbReference>